<evidence type="ECO:0000313" key="4">
    <source>
        <dbReference type="EMBL" id="OGI76222.1"/>
    </source>
</evidence>
<protein>
    <recommendedName>
        <fullName evidence="3">Nudix hydrolase domain-containing protein</fullName>
    </recommendedName>
</protein>
<dbReference type="GO" id="GO:0016787">
    <property type="term" value="F:hydrolase activity"/>
    <property type="evidence" value="ECO:0007669"/>
    <property type="project" value="UniProtKB-KW"/>
</dbReference>
<organism evidence="4 5">
    <name type="scientific">Candidatus Nomurabacteria bacterium RIFCSPHIGHO2_02_FULL_42_19</name>
    <dbReference type="NCBI Taxonomy" id="1801756"/>
    <lineage>
        <taxon>Bacteria</taxon>
        <taxon>Candidatus Nomuraibacteriota</taxon>
    </lineage>
</organism>
<keyword evidence="2" id="KW-0378">Hydrolase</keyword>
<dbReference type="STRING" id="1801756.A3C67_03355"/>
<comment type="cofactor">
    <cofactor evidence="1">
        <name>Mg(2+)</name>
        <dbReference type="ChEBI" id="CHEBI:18420"/>
    </cofactor>
</comment>
<sequence>MEKTISTKIVYECPIFKVEEAVVELPDGLQVKRWYVVRNDAVLVICIKDQKIIFLREFRSASQSIEWRLPSGGVKDGEEPISAGIRETREEVGLEPLDIKLLKIFDNPSSTIKQKAHCFIATQFKENPLDTGEPEEKFNEIKELSFQEAKKLLDDGQFSASIEKSLRFFFKQ</sequence>
<dbReference type="Pfam" id="PF00293">
    <property type="entry name" value="NUDIX"/>
    <property type="match status" value="1"/>
</dbReference>
<name>A0A1F6W337_9BACT</name>
<gene>
    <name evidence="4" type="ORF">A3C67_03355</name>
</gene>
<evidence type="ECO:0000313" key="5">
    <source>
        <dbReference type="Proteomes" id="UP000179275"/>
    </source>
</evidence>
<dbReference type="InterPro" id="IPR015797">
    <property type="entry name" value="NUDIX_hydrolase-like_dom_sf"/>
</dbReference>
<dbReference type="Gene3D" id="3.90.79.10">
    <property type="entry name" value="Nucleoside Triphosphate Pyrophosphohydrolase"/>
    <property type="match status" value="1"/>
</dbReference>
<evidence type="ECO:0000259" key="3">
    <source>
        <dbReference type="PROSITE" id="PS51462"/>
    </source>
</evidence>
<dbReference type="PROSITE" id="PS51462">
    <property type="entry name" value="NUDIX"/>
    <property type="match status" value="1"/>
</dbReference>
<dbReference type="SUPFAM" id="SSF55811">
    <property type="entry name" value="Nudix"/>
    <property type="match status" value="1"/>
</dbReference>
<evidence type="ECO:0000256" key="2">
    <source>
        <dbReference type="ARBA" id="ARBA00022801"/>
    </source>
</evidence>
<dbReference type="Proteomes" id="UP000179275">
    <property type="component" value="Unassembled WGS sequence"/>
</dbReference>
<dbReference type="InterPro" id="IPR000086">
    <property type="entry name" value="NUDIX_hydrolase_dom"/>
</dbReference>
<comment type="caution">
    <text evidence="4">The sequence shown here is derived from an EMBL/GenBank/DDBJ whole genome shotgun (WGS) entry which is preliminary data.</text>
</comment>
<dbReference type="EMBL" id="MFUG01000007">
    <property type="protein sequence ID" value="OGI76222.1"/>
    <property type="molecule type" value="Genomic_DNA"/>
</dbReference>
<evidence type="ECO:0000256" key="1">
    <source>
        <dbReference type="ARBA" id="ARBA00001946"/>
    </source>
</evidence>
<dbReference type="AlphaFoldDB" id="A0A1F6W337"/>
<proteinExistence type="predicted"/>
<dbReference type="PANTHER" id="PTHR43046">
    <property type="entry name" value="GDP-MANNOSE MANNOSYL HYDROLASE"/>
    <property type="match status" value="1"/>
</dbReference>
<feature type="domain" description="Nudix hydrolase" evidence="3">
    <location>
        <begin position="37"/>
        <end position="166"/>
    </location>
</feature>
<dbReference type="PANTHER" id="PTHR43046:SF2">
    <property type="entry name" value="8-OXO-DGTP DIPHOSPHATASE-RELATED"/>
    <property type="match status" value="1"/>
</dbReference>
<reference evidence="4 5" key="1">
    <citation type="journal article" date="2016" name="Nat. Commun.">
        <title>Thousands of microbial genomes shed light on interconnected biogeochemical processes in an aquifer system.</title>
        <authorList>
            <person name="Anantharaman K."/>
            <person name="Brown C.T."/>
            <person name="Hug L.A."/>
            <person name="Sharon I."/>
            <person name="Castelle C.J."/>
            <person name="Probst A.J."/>
            <person name="Thomas B.C."/>
            <person name="Singh A."/>
            <person name="Wilkins M.J."/>
            <person name="Karaoz U."/>
            <person name="Brodie E.L."/>
            <person name="Williams K.H."/>
            <person name="Hubbard S.S."/>
            <person name="Banfield J.F."/>
        </authorList>
    </citation>
    <scope>NUCLEOTIDE SEQUENCE [LARGE SCALE GENOMIC DNA]</scope>
</reference>
<accession>A0A1F6W337</accession>
<dbReference type="CDD" id="cd03424">
    <property type="entry name" value="NUDIX_ADPRase_Nudt5_UGPPase_Nudt14"/>
    <property type="match status" value="1"/>
</dbReference>